<proteinExistence type="predicted"/>
<keyword evidence="2" id="KW-1185">Reference proteome</keyword>
<dbReference type="EMBL" id="JADOTX010000001">
    <property type="protein sequence ID" value="MBG6064992.1"/>
    <property type="molecule type" value="Genomic_DNA"/>
</dbReference>
<protein>
    <submittedName>
        <fullName evidence="1">Transposase-like protein</fullName>
    </submittedName>
</protein>
<evidence type="ECO:0000313" key="1">
    <source>
        <dbReference type="EMBL" id="MBG6064992.1"/>
    </source>
</evidence>
<sequence length="58" mass="6303">MRSVVFGVVGMHGGLSGVHQRELKHDIRSIYTAVNATAARAVSDDFADKWGDRYPAAD</sequence>
<organism evidence="1 2">
    <name type="scientific">Micromonospora ureilytica</name>
    <dbReference type="NCBI Taxonomy" id="709868"/>
    <lineage>
        <taxon>Bacteria</taxon>
        <taxon>Bacillati</taxon>
        <taxon>Actinomycetota</taxon>
        <taxon>Actinomycetes</taxon>
        <taxon>Micromonosporales</taxon>
        <taxon>Micromonosporaceae</taxon>
        <taxon>Micromonospora</taxon>
    </lineage>
</organism>
<comment type="caution">
    <text evidence="1">The sequence shown here is derived from an EMBL/GenBank/DDBJ whole genome shotgun (WGS) entry which is preliminary data.</text>
</comment>
<name>A0ABS0JD72_9ACTN</name>
<dbReference type="Proteomes" id="UP000614915">
    <property type="component" value="Unassembled WGS sequence"/>
</dbReference>
<accession>A0ABS0JD72</accession>
<evidence type="ECO:0000313" key="2">
    <source>
        <dbReference type="Proteomes" id="UP000614915"/>
    </source>
</evidence>
<reference evidence="1 2" key="1">
    <citation type="submission" date="2020-11" db="EMBL/GenBank/DDBJ databases">
        <title>Sequencing the genomes of 1000 actinobacteria strains.</title>
        <authorList>
            <person name="Klenk H.-P."/>
        </authorList>
    </citation>
    <scope>NUCLEOTIDE SEQUENCE [LARGE SCALE GENOMIC DNA]</scope>
    <source>
        <strain evidence="1 2">DSM 101692</strain>
    </source>
</reference>
<gene>
    <name evidence="1" type="ORF">IW248_001279</name>
</gene>